<proteinExistence type="predicted"/>
<gene>
    <name evidence="2" type="ORF">NDU88_005076</name>
</gene>
<comment type="caution">
    <text evidence="2">The sequence shown here is derived from an EMBL/GenBank/DDBJ whole genome shotgun (WGS) entry which is preliminary data.</text>
</comment>
<evidence type="ECO:0000313" key="3">
    <source>
        <dbReference type="Proteomes" id="UP001066276"/>
    </source>
</evidence>
<feature type="compositionally biased region" description="Polar residues" evidence="1">
    <location>
        <begin position="59"/>
        <end position="69"/>
    </location>
</feature>
<accession>A0AAV7SKT3</accession>
<keyword evidence="3" id="KW-1185">Reference proteome</keyword>
<organism evidence="2 3">
    <name type="scientific">Pleurodeles waltl</name>
    <name type="common">Iberian ribbed newt</name>
    <dbReference type="NCBI Taxonomy" id="8319"/>
    <lineage>
        <taxon>Eukaryota</taxon>
        <taxon>Metazoa</taxon>
        <taxon>Chordata</taxon>
        <taxon>Craniata</taxon>
        <taxon>Vertebrata</taxon>
        <taxon>Euteleostomi</taxon>
        <taxon>Amphibia</taxon>
        <taxon>Batrachia</taxon>
        <taxon>Caudata</taxon>
        <taxon>Salamandroidea</taxon>
        <taxon>Salamandridae</taxon>
        <taxon>Pleurodelinae</taxon>
        <taxon>Pleurodeles</taxon>
    </lineage>
</organism>
<reference evidence="2" key="1">
    <citation type="journal article" date="2022" name="bioRxiv">
        <title>Sequencing and chromosome-scale assembly of the giantPleurodeles waltlgenome.</title>
        <authorList>
            <person name="Brown T."/>
            <person name="Elewa A."/>
            <person name="Iarovenko S."/>
            <person name="Subramanian E."/>
            <person name="Araus A.J."/>
            <person name="Petzold A."/>
            <person name="Susuki M."/>
            <person name="Suzuki K.-i.T."/>
            <person name="Hayashi T."/>
            <person name="Toyoda A."/>
            <person name="Oliveira C."/>
            <person name="Osipova E."/>
            <person name="Leigh N.D."/>
            <person name="Simon A."/>
            <person name="Yun M.H."/>
        </authorList>
    </citation>
    <scope>NUCLEOTIDE SEQUENCE</scope>
    <source>
        <strain evidence="2">20211129_DDA</strain>
        <tissue evidence="2">Liver</tissue>
    </source>
</reference>
<name>A0AAV7SKT3_PLEWA</name>
<dbReference type="AlphaFoldDB" id="A0AAV7SKT3"/>
<dbReference type="Proteomes" id="UP001066276">
    <property type="component" value="Chromosome 4_2"/>
</dbReference>
<evidence type="ECO:0000313" key="2">
    <source>
        <dbReference type="EMBL" id="KAJ1164642.1"/>
    </source>
</evidence>
<evidence type="ECO:0000256" key="1">
    <source>
        <dbReference type="SAM" id="MobiDB-lite"/>
    </source>
</evidence>
<protein>
    <submittedName>
        <fullName evidence="2">Uncharacterized protein</fullName>
    </submittedName>
</protein>
<dbReference type="EMBL" id="JANPWB010000008">
    <property type="protein sequence ID" value="KAJ1164642.1"/>
    <property type="molecule type" value="Genomic_DNA"/>
</dbReference>
<feature type="region of interest" description="Disordered" evidence="1">
    <location>
        <begin position="53"/>
        <end position="83"/>
    </location>
</feature>
<sequence>MSLWGSPASTAVPLLPIVQPLRRWRHQVLGPCRSATAQARPWAGLSSVAAPTRLAPYPQSRSTTATSVQAAPATTPASRPQAPHLICERLPPAPGSHPFQVRCRRSAGLVSASLSKCLSSSPAQLQPAEKSPLVHPEHPLKLWAITDPP</sequence>